<reference evidence="2 3" key="1">
    <citation type="submission" date="2023-08" db="EMBL/GenBank/DDBJ databases">
        <authorList>
            <person name="Palmer J.M."/>
        </authorList>
    </citation>
    <scope>NUCLEOTIDE SEQUENCE [LARGE SCALE GENOMIC DNA]</scope>
    <source>
        <strain evidence="2 3">TWF481</strain>
    </source>
</reference>
<organism evidence="2 3">
    <name type="scientific">Arthrobotrys musiformis</name>
    <dbReference type="NCBI Taxonomy" id="47236"/>
    <lineage>
        <taxon>Eukaryota</taxon>
        <taxon>Fungi</taxon>
        <taxon>Dikarya</taxon>
        <taxon>Ascomycota</taxon>
        <taxon>Pezizomycotina</taxon>
        <taxon>Orbiliomycetes</taxon>
        <taxon>Orbiliales</taxon>
        <taxon>Orbiliaceae</taxon>
        <taxon>Arthrobotrys</taxon>
    </lineage>
</organism>
<evidence type="ECO:0000256" key="1">
    <source>
        <dbReference type="SAM" id="MobiDB-lite"/>
    </source>
</evidence>
<keyword evidence="3" id="KW-1185">Reference proteome</keyword>
<feature type="compositionally biased region" description="Acidic residues" evidence="1">
    <location>
        <begin position="76"/>
        <end position="91"/>
    </location>
</feature>
<comment type="caution">
    <text evidence="2">The sequence shown here is derived from an EMBL/GenBank/DDBJ whole genome shotgun (WGS) entry which is preliminary data.</text>
</comment>
<dbReference type="EMBL" id="JAVHJL010000008">
    <property type="protein sequence ID" value="KAK6499007.1"/>
    <property type="molecule type" value="Genomic_DNA"/>
</dbReference>
<gene>
    <name evidence="2" type="ORF">TWF481_011576</name>
</gene>
<dbReference type="Proteomes" id="UP001370758">
    <property type="component" value="Unassembled WGS sequence"/>
</dbReference>
<name>A0AAV9W054_9PEZI</name>
<feature type="region of interest" description="Disordered" evidence="1">
    <location>
        <begin position="72"/>
        <end position="124"/>
    </location>
</feature>
<feature type="compositionally biased region" description="Acidic residues" evidence="1">
    <location>
        <begin position="99"/>
        <end position="124"/>
    </location>
</feature>
<sequence>MWRCFKATALKKYSLVKSGIKLPDDAPLAINCEWGRVFRDRPGFYRPKRVITDVQAVELMINVENLFRIKPFTTGDEVDSEDDDETEEEEDVKGKGKEIEEDEEDESGEGEEEDEGEEDGEGEE</sequence>
<accession>A0AAV9W054</accession>
<evidence type="ECO:0000313" key="3">
    <source>
        <dbReference type="Proteomes" id="UP001370758"/>
    </source>
</evidence>
<evidence type="ECO:0000313" key="2">
    <source>
        <dbReference type="EMBL" id="KAK6499007.1"/>
    </source>
</evidence>
<dbReference type="AlphaFoldDB" id="A0AAV9W054"/>
<proteinExistence type="predicted"/>
<protein>
    <submittedName>
        <fullName evidence="2">Uncharacterized protein</fullName>
    </submittedName>
</protein>